<dbReference type="GO" id="GO:0005262">
    <property type="term" value="F:calcium channel activity"/>
    <property type="evidence" value="ECO:0007669"/>
    <property type="project" value="InterPro"/>
</dbReference>
<protein>
    <recommendedName>
        <fullName evidence="1">RIH domain-containing protein</fullName>
    </recommendedName>
</protein>
<dbReference type="AlphaFoldDB" id="A0A2Z6PF63"/>
<keyword evidence="3" id="KW-1185">Reference proteome</keyword>
<gene>
    <name evidence="2" type="ORF">TSUD_254280</name>
</gene>
<dbReference type="Gene3D" id="1.25.10.10">
    <property type="entry name" value="Leucine-rich Repeat Variant"/>
    <property type="match status" value="1"/>
</dbReference>
<dbReference type="InterPro" id="IPR016024">
    <property type="entry name" value="ARM-type_fold"/>
</dbReference>
<dbReference type="GO" id="GO:0016020">
    <property type="term" value="C:membrane"/>
    <property type="evidence" value="ECO:0007669"/>
    <property type="project" value="InterPro"/>
</dbReference>
<dbReference type="InterPro" id="IPR000699">
    <property type="entry name" value="RIH_dom"/>
</dbReference>
<proteinExistence type="predicted"/>
<dbReference type="EMBL" id="DF973989">
    <property type="protein sequence ID" value="GAU43699.1"/>
    <property type="molecule type" value="Genomic_DNA"/>
</dbReference>
<evidence type="ECO:0000313" key="3">
    <source>
        <dbReference type="Proteomes" id="UP000242715"/>
    </source>
</evidence>
<dbReference type="Pfam" id="PF01365">
    <property type="entry name" value="RYDR_ITPR"/>
    <property type="match status" value="1"/>
</dbReference>
<reference evidence="3" key="1">
    <citation type="journal article" date="2017" name="Front. Plant Sci.">
        <title>Climate Clever Clovers: New Paradigm to Reduce the Environmental Footprint of Ruminants by Breeding Low Methanogenic Forages Utilizing Haplotype Variation.</title>
        <authorList>
            <person name="Kaur P."/>
            <person name="Appels R."/>
            <person name="Bayer P.E."/>
            <person name="Keeble-Gagnere G."/>
            <person name="Wang J."/>
            <person name="Hirakawa H."/>
            <person name="Shirasawa K."/>
            <person name="Vercoe P."/>
            <person name="Stefanova K."/>
            <person name="Durmic Z."/>
            <person name="Nichols P."/>
            <person name="Revell C."/>
            <person name="Isobe S.N."/>
            <person name="Edwards D."/>
            <person name="Erskine W."/>
        </authorList>
    </citation>
    <scope>NUCLEOTIDE SEQUENCE [LARGE SCALE GENOMIC DNA]</scope>
    <source>
        <strain evidence="3">cv. Daliak</strain>
    </source>
</reference>
<dbReference type="OrthoDB" id="360653at2759"/>
<dbReference type="InterPro" id="IPR011989">
    <property type="entry name" value="ARM-like"/>
</dbReference>
<dbReference type="GO" id="GO:0032040">
    <property type="term" value="C:small-subunit processome"/>
    <property type="evidence" value="ECO:0007669"/>
    <property type="project" value="TreeGrafter"/>
</dbReference>
<evidence type="ECO:0000259" key="1">
    <source>
        <dbReference type="Pfam" id="PF01365"/>
    </source>
</evidence>
<organism evidence="2 3">
    <name type="scientific">Trifolium subterraneum</name>
    <name type="common">Subterranean clover</name>
    <dbReference type="NCBI Taxonomy" id="3900"/>
    <lineage>
        <taxon>Eukaryota</taxon>
        <taxon>Viridiplantae</taxon>
        <taxon>Streptophyta</taxon>
        <taxon>Embryophyta</taxon>
        <taxon>Tracheophyta</taxon>
        <taxon>Spermatophyta</taxon>
        <taxon>Magnoliopsida</taxon>
        <taxon>eudicotyledons</taxon>
        <taxon>Gunneridae</taxon>
        <taxon>Pentapetalae</taxon>
        <taxon>rosids</taxon>
        <taxon>fabids</taxon>
        <taxon>Fabales</taxon>
        <taxon>Fabaceae</taxon>
        <taxon>Papilionoideae</taxon>
        <taxon>50 kb inversion clade</taxon>
        <taxon>NPAAA clade</taxon>
        <taxon>Hologalegina</taxon>
        <taxon>IRL clade</taxon>
        <taxon>Trifolieae</taxon>
        <taxon>Trifolium</taxon>
    </lineage>
</organism>
<feature type="domain" description="RIH" evidence="1">
    <location>
        <begin position="114"/>
        <end position="192"/>
    </location>
</feature>
<dbReference type="PANTHER" id="PTHR17695">
    <property type="entry name" value="SMALL SUBUNIT PROCESSOME COMPONENT 20 HOMOLOG"/>
    <property type="match status" value="1"/>
</dbReference>
<evidence type="ECO:0000313" key="2">
    <source>
        <dbReference type="EMBL" id="GAU43699.1"/>
    </source>
</evidence>
<accession>A0A2Z6PF63</accession>
<dbReference type="Proteomes" id="UP000242715">
    <property type="component" value="Unassembled WGS sequence"/>
</dbReference>
<dbReference type="PANTHER" id="PTHR17695:SF11">
    <property type="entry name" value="SMALL SUBUNIT PROCESSOME COMPONENT 20 HOMOLOG"/>
    <property type="match status" value="1"/>
</dbReference>
<dbReference type="GO" id="GO:0030686">
    <property type="term" value="C:90S preribosome"/>
    <property type="evidence" value="ECO:0007669"/>
    <property type="project" value="TreeGrafter"/>
</dbReference>
<dbReference type="InterPro" id="IPR052575">
    <property type="entry name" value="SSU_processome_comp_20"/>
</dbReference>
<sequence>MGFARLIPRIIGSLVSLLESGADREPDIIEQIFTSWSYVMMYLKKYLERNPSEVLNDGLCSKYEDILSASLGCLTVLNPSLMGLSLLKGIVNRKLPLAEIYDIVTGVAELMVTSQMESIRKKCSKILLQFLLDYRLSEKRLQQHLDFLLSNLRYEHSTGRESVLEMIHAIIVKFPRSVLDEQSQTFFIHLVACLANDNDNIVRSMSGAAIKKLIGSVSPNALDSILNMLFLGIWVTSSNYGVLPHRVGKKLEERIAVLGLLIEVIKKGFLKHIDCVLPVTRRILQSALHAVTNRQQGFESESTVPLWKEAYYSLVMLEKTIHQFDDLCFAKDLEDIWEAICEMLLHPHSWLRNRSVRLIGLYFEHVTDVNRENHQSSFSSYFMTSPSRLYLIATSLCCQLKMPLIDDADSNLMTQNIVFSICGVHSLMGQTASIDPAAFWSKLEQHEKDRFLKAFVLINAKKGYSYLHLLPPPYVKAIVNLMLRAPNIHLSCCCSRKLAKLPFKQMLFRLALDLIAYMFFSLD</sequence>
<dbReference type="SUPFAM" id="SSF48371">
    <property type="entry name" value="ARM repeat"/>
    <property type="match status" value="1"/>
</dbReference>
<name>A0A2Z6PF63_TRISU</name>